<dbReference type="OMA" id="WTPDCKR"/>
<feature type="region of interest" description="Disordered" evidence="1">
    <location>
        <begin position="105"/>
        <end position="181"/>
    </location>
</feature>
<dbReference type="STRING" id="400682.A0A1X7VMN1"/>
<reference evidence="3" key="2">
    <citation type="submission" date="2017-05" db="UniProtKB">
        <authorList>
            <consortium name="EnsemblMetazoa"/>
        </authorList>
    </citation>
    <scope>IDENTIFICATION</scope>
</reference>
<dbReference type="InParanoid" id="A0A1X7VMN1"/>
<sequence>MDYQQWRTIHRQQLAAIPERHHEALFRKLCTETFDAGEHFIMCPSSSGWSIKVSNEEGLKIDDNSIFIIDHSWTYLPDNCHQQLASIPGLATRMANLLDLIEEPTTPTQATPSHSNGEEEDGEGLNGVNNTESDSDDGDDDDPDAVAVQTSSAAVDEEERESEEEEEGEREDTEEEEPPSEELIENIVRKLWRFNDCYTIANMPVPIWYVMEDYAARIQHSLDPNVTIVPFFSILTQMSYSILWPLRDLSYGDTISRNRVPSRATSELEKQCHSLPWLPPQSLPLSDPLWDELDSLPLAPNPERPLEDLPDVTLEFTSVLSPPFKVYTDMDMIKKNLSHPLFELVSDPEKADILWFFDHYKDFKSLKPNQLINQFPCENVLTCKDLLISVARRASKNHAQDPSSLPDWIPESYITYYELPYFVKEYKRREENGEDNSWIVKPWNLGRSMDIFVTSNLSQIIRLSQASPKVVCKYVNNPVLFNREGIGKVKMDVRYIVLLVSVKPLVIYAYNTFWLRFANKPFQMSSFHDYETHFTVMNYKDDSPLKHIESVDFIPLFHEQYPDQSWSNVQDDIYNLIYELFTAAASEEPPAGIKHYPQSRAMYAIDLLLEWSSPDDGCGCQHIQPKICEVNFCPDCNRAIQYHPSFVNDIFETLFIPQARHSEELPVTKITQKK</sequence>
<dbReference type="AlphaFoldDB" id="A0A1X7VMN1"/>
<dbReference type="InterPro" id="IPR004344">
    <property type="entry name" value="TTL/TTLL_fam"/>
</dbReference>
<reference evidence="4" key="1">
    <citation type="journal article" date="2010" name="Nature">
        <title>The Amphimedon queenslandica genome and the evolution of animal complexity.</title>
        <authorList>
            <person name="Srivastava M."/>
            <person name="Simakov O."/>
            <person name="Chapman J."/>
            <person name="Fahey B."/>
            <person name="Gauthier M.E."/>
            <person name="Mitros T."/>
            <person name="Richards G.S."/>
            <person name="Conaco C."/>
            <person name="Dacre M."/>
            <person name="Hellsten U."/>
            <person name="Larroux C."/>
            <person name="Putnam N.H."/>
            <person name="Stanke M."/>
            <person name="Adamska M."/>
            <person name="Darling A."/>
            <person name="Degnan S.M."/>
            <person name="Oakley T.H."/>
            <person name="Plachetzki D.C."/>
            <person name="Zhai Y."/>
            <person name="Adamski M."/>
            <person name="Calcino A."/>
            <person name="Cummins S.F."/>
            <person name="Goodstein D.M."/>
            <person name="Harris C."/>
            <person name="Jackson D.J."/>
            <person name="Leys S.P."/>
            <person name="Shu S."/>
            <person name="Woodcroft B.J."/>
            <person name="Vervoort M."/>
            <person name="Kosik K.S."/>
            <person name="Manning G."/>
            <person name="Degnan B.M."/>
            <person name="Rokhsar D.S."/>
        </authorList>
    </citation>
    <scope>NUCLEOTIDE SEQUENCE [LARGE SCALE GENOMIC DNA]</scope>
</reference>
<evidence type="ECO:0000313" key="4">
    <source>
        <dbReference type="Proteomes" id="UP000007879"/>
    </source>
</evidence>
<dbReference type="Pfam" id="PF03133">
    <property type="entry name" value="TTL"/>
    <property type="match status" value="1"/>
</dbReference>
<name>A0A1X7VMN1_AMPQE</name>
<dbReference type="Proteomes" id="UP000007879">
    <property type="component" value="Unassembled WGS sequence"/>
</dbReference>
<dbReference type="EnsemblMetazoa" id="XM_020005648.1">
    <property type="protein sequence ID" value="XP_019861207.1"/>
    <property type="gene ID" value="LOC100631433"/>
</dbReference>
<feature type="domain" description="Tubulin--tyrosine ligase-like protein 12 SET-like" evidence="2">
    <location>
        <begin position="51"/>
        <end position="100"/>
    </location>
</feature>
<dbReference type="KEGG" id="aqu:100631433"/>
<dbReference type="PANTHER" id="PTHR46088:SF1">
    <property type="entry name" value="TUBULIN--TYROSINE LIGASE-LIKE PROTEIN 12"/>
    <property type="match status" value="1"/>
</dbReference>
<keyword evidence="4" id="KW-1185">Reference proteome</keyword>
<dbReference type="Pfam" id="PF25556">
    <property type="entry name" value="SET_TTL"/>
    <property type="match status" value="2"/>
</dbReference>
<dbReference type="PANTHER" id="PTHR46088">
    <property type="entry name" value="TUBULIN--TYROSINE LIGASE-LIKE PROTEIN 12"/>
    <property type="match status" value="1"/>
</dbReference>
<dbReference type="OrthoDB" id="60477at2759"/>
<evidence type="ECO:0000313" key="3">
    <source>
        <dbReference type="EnsemblMetazoa" id="Aqu2.1.41651_001"/>
    </source>
</evidence>
<feature type="compositionally biased region" description="Acidic residues" evidence="1">
    <location>
        <begin position="133"/>
        <end position="144"/>
    </location>
</feature>
<dbReference type="Gene3D" id="3.30.470.20">
    <property type="entry name" value="ATP-grasp fold, B domain"/>
    <property type="match status" value="1"/>
</dbReference>
<dbReference type="GO" id="GO:0005737">
    <property type="term" value="C:cytoplasm"/>
    <property type="evidence" value="ECO:0007669"/>
    <property type="project" value="TreeGrafter"/>
</dbReference>
<dbReference type="EnsemblMetazoa" id="Aqu2.1.41651_001">
    <property type="protein sequence ID" value="Aqu2.1.41651_001"/>
    <property type="gene ID" value="Aqu2.1.41651"/>
</dbReference>
<dbReference type="PROSITE" id="PS51221">
    <property type="entry name" value="TTL"/>
    <property type="match status" value="1"/>
</dbReference>
<gene>
    <name evidence="3" type="primary">100631433</name>
</gene>
<accession>A0A1X7VMN1</accession>
<evidence type="ECO:0000256" key="1">
    <source>
        <dbReference type="SAM" id="MobiDB-lite"/>
    </source>
</evidence>
<feature type="compositionally biased region" description="Acidic residues" evidence="1">
    <location>
        <begin position="155"/>
        <end position="181"/>
    </location>
</feature>
<feature type="domain" description="Tubulin--tyrosine ligase-like protein 12 SET-like" evidence="2">
    <location>
        <begin position="177"/>
        <end position="279"/>
    </location>
</feature>
<evidence type="ECO:0000259" key="2">
    <source>
        <dbReference type="Pfam" id="PF25556"/>
    </source>
</evidence>
<protein>
    <recommendedName>
        <fullName evidence="2">Tubulin--tyrosine ligase-like protein 12 SET-like domain-containing protein</fullName>
    </recommendedName>
</protein>
<dbReference type="InterPro" id="IPR057954">
    <property type="entry name" value="SET_TTL12"/>
</dbReference>
<dbReference type="InterPro" id="IPR027749">
    <property type="entry name" value="TTLL12"/>
</dbReference>
<proteinExistence type="predicted"/>
<feature type="compositionally biased region" description="Polar residues" evidence="1">
    <location>
        <begin position="105"/>
        <end position="115"/>
    </location>
</feature>
<organism evidence="3">
    <name type="scientific">Amphimedon queenslandica</name>
    <name type="common">Sponge</name>
    <dbReference type="NCBI Taxonomy" id="400682"/>
    <lineage>
        <taxon>Eukaryota</taxon>
        <taxon>Metazoa</taxon>
        <taxon>Porifera</taxon>
        <taxon>Demospongiae</taxon>
        <taxon>Heteroscleromorpha</taxon>
        <taxon>Haplosclerida</taxon>
        <taxon>Niphatidae</taxon>
        <taxon>Amphimedon</taxon>
    </lineage>
</organism>
<dbReference type="eggNOG" id="KOG2155">
    <property type="taxonomic scope" value="Eukaryota"/>
</dbReference>